<reference evidence="3 4" key="1">
    <citation type="submission" date="2020-04" db="EMBL/GenBank/DDBJ databases">
        <authorList>
            <person name="De Canck E."/>
        </authorList>
    </citation>
    <scope>NUCLEOTIDE SEQUENCE [LARGE SCALE GENOMIC DNA]</scope>
    <source>
        <strain evidence="3 4">LMG 28688</strain>
    </source>
</reference>
<organism evidence="3 4">
    <name type="scientific">Paraburkholderia caffeinitolerans</name>
    <dbReference type="NCBI Taxonomy" id="1723730"/>
    <lineage>
        <taxon>Bacteria</taxon>
        <taxon>Pseudomonadati</taxon>
        <taxon>Pseudomonadota</taxon>
        <taxon>Betaproteobacteria</taxon>
        <taxon>Burkholderiales</taxon>
        <taxon>Burkholderiaceae</taxon>
        <taxon>Paraburkholderia</taxon>
    </lineage>
</organism>
<sequence>MSKQGTSLSRSQGQAAPNRGSTGLFERSPPFGRHVCIQRDAAGPAIEADAPDQVRSVVESPGTPLDSATRETMEPRFGYDFSQVRVHADDRAAESARAVGAHAYTAGSHVVFASGQPSPGSVAGDRLMAHELTHVVQQSQGPVAGTPIGGGFDVSDPGDAYERNARESATSLPASGRSFETQNVSGLETLRQSSAPHQIQRSDQDSPLQTAAAQQSASASQESATAAKASAITGGIYGGIGAITGVLGAFAAIRSANFAERSAQAAEDPPVAEPTTGGISVTDADIPEIKGVDKFKDPSKDELQLNADPESVTKTTETETTKGQDVATSTGTDVERTQGEGASAKKITSRGGTTKTTPAEKTRTSEAKLFKPLDDKDQTQTWRLLTVSQGKDNQASFYMTLRTAGKDIKDGGTEPGDAVGYLGGTMEANTAITFKARPGAHADDGSASVRMLIGGSNTPPRKMMQESGFFGGGGPKFNENYTVQRFRAAVNFSANAATAPAVEAKTLKVGVGTITQGSGKPDGNDALVNVDLPNAVGAGVDSPGKKKKK</sequence>
<evidence type="ECO:0000256" key="1">
    <source>
        <dbReference type="SAM" id="MobiDB-lite"/>
    </source>
</evidence>
<gene>
    <name evidence="3" type="ORF">LMG28688_05779</name>
</gene>
<name>A0A6J5GPR5_9BURK</name>
<keyword evidence="4" id="KW-1185">Reference proteome</keyword>
<evidence type="ECO:0000313" key="4">
    <source>
        <dbReference type="Proteomes" id="UP000494119"/>
    </source>
</evidence>
<evidence type="ECO:0000313" key="3">
    <source>
        <dbReference type="EMBL" id="CAB3803395.1"/>
    </source>
</evidence>
<feature type="compositionally biased region" description="Basic and acidic residues" evidence="1">
    <location>
        <begin position="358"/>
        <end position="367"/>
    </location>
</feature>
<accession>A0A6J5GPR5</accession>
<dbReference type="AlphaFoldDB" id="A0A6J5GPR5"/>
<dbReference type="EMBL" id="CADIKL010000040">
    <property type="protein sequence ID" value="CAB3803395.1"/>
    <property type="molecule type" value="Genomic_DNA"/>
</dbReference>
<feature type="region of interest" description="Disordered" evidence="1">
    <location>
        <begin position="262"/>
        <end position="367"/>
    </location>
</feature>
<feature type="compositionally biased region" description="Basic and acidic residues" evidence="1">
    <location>
        <begin position="287"/>
        <end position="303"/>
    </location>
</feature>
<proteinExistence type="predicted"/>
<feature type="region of interest" description="Disordered" evidence="1">
    <location>
        <begin position="1"/>
        <end position="70"/>
    </location>
</feature>
<feature type="domain" description="eCIS core" evidence="2">
    <location>
        <begin position="64"/>
        <end position="141"/>
    </location>
</feature>
<protein>
    <recommendedName>
        <fullName evidence="2">eCIS core domain-containing protein</fullName>
    </recommendedName>
</protein>
<feature type="region of interest" description="Disordered" evidence="1">
    <location>
        <begin position="513"/>
        <end position="549"/>
    </location>
</feature>
<feature type="compositionally biased region" description="Low complexity" evidence="1">
    <location>
        <begin position="209"/>
        <end position="219"/>
    </location>
</feature>
<feature type="region of interest" description="Disordered" evidence="1">
    <location>
        <begin position="193"/>
        <end position="219"/>
    </location>
</feature>
<dbReference type="Proteomes" id="UP000494119">
    <property type="component" value="Unassembled WGS sequence"/>
</dbReference>
<dbReference type="InterPro" id="IPR025295">
    <property type="entry name" value="eCIS_core_dom"/>
</dbReference>
<feature type="compositionally biased region" description="Polar residues" evidence="1">
    <location>
        <begin position="1"/>
        <end position="21"/>
    </location>
</feature>
<feature type="compositionally biased region" description="Polar residues" evidence="1">
    <location>
        <begin position="193"/>
        <end position="208"/>
    </location>
</feature>
<evidence type="ECO:0000259" key="2">
    <source>
        <dbReference type="Pfam" id="PF13699"/>
    </source>
</evidence>
<dbReference type="RefSeq" id="WP_175197596.1">
    <property type="nucleotide sequence ID" value="NZ_CADIKL010000040.1"/>
</dbReference>
<dbReference type="Pfam" id="PF13699">
    <property type="entry name" value="eCIS_core"/>
    <property type="match status" value="1"/>
</dbReference>
<feature type="region of interest" description="Disordered" evidence="1">
    <location>
        <begin position="139"/>
        <end position="160"/>
    </location>
</feature>